<organism evidence="3 4">
    <name type="scientific">Cyclocybe aegerita</name>
    <name type="common">Black poplar mushroom</name>
    <name type="synonym">Agrocybe aegerita</name>
    <dbReference type="NCBI Taxonomy" id="1973307"/>
    <lineage>
        <taxon>Eukaryota</taxon>
        <taxon>Fungi</taxon>
        <taxon>Dikarya</taxon>
        <taxon>Basidiomycota</taxon>
        <taxon>Agaricomycotina</taxon>
        <taxon>Agaricomycetes</taxon>
        <taxon>Agaricomycetidae</taxon>
        <taxon>Agaricales</taxon>
        <taxon>Agaricineae</taxon>
        <taxon>Bolbitiaceae</taxon>
        <taxon>Cyclocybe</taxon>
    </lineage>
</organism>
<dbReference type="EMBL" id="CACVBS010000052">
    <property type="protein sequence ID" value="CAA7266015.1"/>
    <property type="molecule type" value="Genomic_DNA"/>
</dbReference>
<dbReference type="InterPro" id="IPR000210">
    <property type="entry name" value="BTB/POZ_dom"/>
</dbReference>
<dbReference type="CDD" id="cd18186">
    <property type="entry name" value="BTB_POZ_ZBTB_KLHL-like"/>
    <property type="match status" value="1"/>
</dbReference>
<gene>
    <name evidence="3" type="ORF">AAE3_LOCUS8298</name>
</gene>
<dbReference type="AlphaFoldDB" id="A0A8S0W130"/>
<comment type="caution">
    <text evidence="3">The sequence shown here is derived from an EMBL/GenBank/DDBJ whole genome shotgun (WGS) entry which is preliminary data.</text>
</comment>
<sequence length="723" mass="82348">MMSTRPSKRQRTQESQSDSEDTSSSLEDLAPAAEGESEATEEGAEESSEEDGEEDDQEDFRVKTRSTQYWFKDGNIVLEAGRKHYRVHRSVLSRSSAVFANIFSRPLPQAPLDEPIDGCLILRLDDSSEDIETLLDLLYDSTKTSIFKQETSLAILGTILHLGRKYYFNTFWDQAMLFLERIYSPSLVDWNGAKRPIYEKLADDKEDVVFGILSFAHEYRLKSILPAVYLAMFLEYDLKKIKQCFKERKDTMTLRVDEPANCLMAREMIYNAMAEFPLSWLHRGTVPTVKCERREHCTTRKHTTLMRAMRRNVQDTIALLVTGWDKTKLGEGLCANCTVVAKRGYDNGRAKVWDLLPENFGLNDAPYFCPWWAVIINTYSLPNRMSEPALKRRRVMSGESDTSTNAQRPITRSEDFWLEDGSVVLQAEDMQFRIHRSMLACQSTIFKDMSAIPQPEDPQEPMVKGCPIIALSDTADDVKHVLAIFYDNMNALNLAEDLPMKQLAAMLRLGKKYDIGYLQNEALRRLHHFFPATIEDWDNSFSSEPSLKFGSIRREEAIESAISLGSTLGVPSILPSVYLFYMSRVPLEHIVSSNKSTLPEELRVHCVLGRDMLIRQAHSILKRWAKFPTFMPDTECLSNGVFCGDKGPVLDAIEEALWPQGDGAVWDLQPGIPEPACAVLDDLCEPCMSSVKACYNDACEEIWEKLPSFFGLPEWEHLKDFNI</sequence>
<feature type="region of interest" description="Disordered" evidence="1">
    <location>
        <begin position="1"/>
        <end position="61"/>
    </location>
</feature>
<reference evidence="3 4" key="1">
    <citation type="submission" date="2020-01" db="EMBL/GenBank/DDBJ databases">
        <authorList>
            <person name="Gupta K D."/>
        </authorList>
    </citation>
    <scope>NUCLEOTIDE SEQUENCE [LARGE SCALE GENOMIC DNA]</scope>
</reference>
<feature type="domain" description="BTB" evidence="2">
    <location>
        <begin position="74"/>
        <end position="141"/>
    </location>
</feature>
<feature type="domain" description="BTB" evidence="2">
    <location>
        <begin position="421"/>
        <end position="494"/>
    </location>
</feature>
<dbReference type="SMART" id="SM00225">
    <property type="entry name" value="BTB"/>
    <property type="match status" value="2"/>
</dbReference>
<name>A0A8S0W130_CYCAE</name>
<evidence type="ECO:0000313" key="4">
    <source>
        <dbReference type="Proteomes" id="UP000467700"/>
    </source>
</evidence>
<dbReference type="InterPro" id="IPR011333">
    <property type="entry name" value="SKP1/BTB/POZ_sf"/>
</dbReference>
<evidence type="ECO:0000259" key="2">
    <source>
        <dbReference type="PROSITE" id="PS50097"/>
    </source>
</evidence>
<dbReference type="OrthoDB" id="3217871at2759"/>
<feature type="compositionally biased region" description="Low complexity" evidence="1">
    <location>
        <begin position="22"/>
        <end position="34"/>
    </location>
</feature>
<accession>A0A8S0W130</accession>
<dbReference type="Pfam" id="PF00651">
    <property type="entry name" value="BTB"/>
    <property type="match status" value="2"/>
</dbReference>
<feature type="compositionally biased region" description="Acidic residues" evidence="1">
    <location>
        <begin position="35"/>
        <end position="58"/>
    </location>
</feature>
<dbReference type="Gene3D" id="3.30.710.10">
    <property type="entry name" value="Potassium Channel Kv1.1, Chain A"/>
    <property type="match status" value="2"/>
</dbReference>
<evidence type="ECO:0000256" key="1">
    <source>
        <dbReference type="SAM" id="MobiDB-lite"/>
    </source>
</evidence>
<protein>
    <recommendedName>
        <fullName evidence="2">BTB domain-containing protein</fullName>
    </recommendedName>
</protein>
<proteinExistence type="predicted"/>
<dbReference type="Proteomes" id="UP000467700">
    <property type="component" value="Unassembled WGS sequence"/>
</dbReference>
<dbReference type="PROSITE" id="PS50097">
    <property type="entry name" value="BTB"/>
    <property type="match status" value="2"/>
</dbReference>
<keyword evidence="4" id="KW-1185">Reference proteome</keyword>
<feature type="compositionally biased region" description="Basic residues" evidence="1">
    <location>
        <begin position="1"/>
        <end position="10"/>
    </location>
</feature>
<evidence type="ECO:0000313" key="3">
    <source>
        <dbReference type="EMBL" id="CAA7266015.1"/>
    </source>
</evidence>
<dbReference type="SUPFAM" id="SSF54695">
    <property type="entry name" value="POZ domain"/>
    <property type="match status" value="2"/>
</dbReference>